<dbReference type="CDD" id="cd06261">
    <property type="entry name" value="TM_PBP2"/>
    <property type="match status" value="1"/>
</dbReference>
<feature type="transmembrane region" description="Helical" evidence="8">
    <location>
        <begin position="12"/>
        <end position="37"/>
    </location>
</feature>
<evidence type="ECO:0000256" key="8">
    <source>
        <dbReference type="RuleBase" id="RU363032"/>
    </source>
</evidence>
<feature type="transmembrane region" description="Helical" evidence="8">
    <location>
        <begin position="58"/>
        <end position="76"/>
    </location>
</feature>
<dbReference type="InterPro" id="IPR014342">
    <property type="entry name" value="Ectoine_EhuC"/>
</dbReference>
<dbReference type="GO" id="GO:0022857">
    <property type="term" value="F:transmembrane transporter activity"/>
    <property type="evidence" value="ECO:0007669"/>
    <property type="project" value="InterPro"/>
</dbReference>
<accession>A0A542DRF7</accession>
<sequence>MSSGFVGYLWDGLLITLQLTVYGAALGLVFAFAAGLARLSGNKVLRGIAFLYTEIFRGFPALILLFWLIFVIPAFGFQFDPLFAGTLALALNIGAYAAEVVRGAVQSVPKGQTEAAIALNFTPAQRMRKVILPQAIVAMIPPFSNNLIELLKATALVSIVYLSDLTFAGQLIRASTGETTTVFLGLLVGYGVIALIFTALMRWLERIAARKLGRQVPPGAIGRIFNRRSAEPQGV</sequence>
<dbReference type="NCBIfam" id="TIGR03004">
    <property type="entry name" value="ectoine_ehuC"/>
    <property type="match status" value="1"/>
</dbReference>
<dbReference type="GO" id="GO:0043190">
    <property type="term" value="C:ATP-binding cassette (ABC) transporter complex"/>
    <property type="evidence" value="ECO:0007669"/>
    <property type="project" value="InterPro"/>
</dbReference>
<evidence type="ECO:0000256" key="2">
    <source>
        <dbReference type="ARBA" id="ARBA00022448"/>
    </source>
</evidence>
<evidence type="ECO:0000259" key="9">
    <source>
        <dbReference type="PROSITE" id="PS50928"/>
    </source>
</evidence>
<evidence type="ECO:0000256" key="6">
    <source>
        <dbReference type="ARBA" id="ARBA00022989"/>
    </source>
</evidence>
<dbReference type="Pfam" id="PF00528">
    <property type="entry name" value="BPD_transp_1"/>
    <property type="match status" value="1"/>
</dbReference>
<keyword evidence="5" id="KW-0029">Amino-acid transport</keyword>
<dbReference type="InterPro" id="IPR035906">
    <property type="entry name" value="MetI-like_sf"/>
</dbReference>
<gene>
    <name evidence="10" type="ORF">FB471_5514</name>
</gene>
<organism evidence="10 11">
    <name type="scientific">Amycolatopsis cihanbeyliensis</name>
    <dbReference type="NCBI Taxonomy" id="1128664"/>
    <lineage>
        <taxon>Bacteria</taxon>
        <taxon>Bacillati</taxon>
        <taxon>Actinomycetota</taxon>
        <taxon>Actinomycetes</taxon>
        <taxon>Pseudonocardiales</taxon>
        <taxon>Pseudonocardiaceae</taxon>
        <taxon>Amycolatopsis</taxon>
    </lineage>
</organism>
<name>A0A542DRF7_AMYCI</name>
<reference evidence="10 11" key="1">
    <citation type="submission" date="2019-06" db="EMBL/GenBank/DDBJ databases">
        <title>Sequencing the genomes of 1000 actinobacteria strains.</title>
        <authorList>
            <person name="Klenk H.-P."/>
        </authorList>
    </citation>
    <scope>NUCLEOTIDE SEQUENCE [LARGE SCALE GENOMIC DNA]</scope>
    <source>
        <strain evidence="10 11">DSM 45679</strain>
    </source>
</reference>
<keyword evidence="7 8" id="KW-0472">Membrane</keyword>
<evidence type="ECO:0000256" key="7">
    <source>
        <dbReference type="ARBA" id="ARBA00023136"/>
    </source>
</evidence>
<dbReference type="PROSITE" id="PS50928">
    <property type="entry name" value="ABC_TM1"/>
    <property type="match status" value="1"/>
</dbReference>
<feature type="transmembrane region" description="Helical" evidence="8">
    <location>
        <begin position="182"/>
        <end position="204"/>
    </location>
</feature>
<feature type="transmembrane region" description="Helical" evidence="8">
    <location>
        <begin position="135"/>
        <end position="162"/>
    </location>
</feature>
<evidence type="ECO:0000256" key="4">
    <source>
        <dbReference type="ARBA" id="ARBA00022692"/>
    </source>
</evidence>
<dbReference type="EMBL" id="VFML01000001">
    <property type="protein sequence ID" value="TQJ05677.1"/>
    <property type="molecule type" value="Genomic_DNA"/>
</dbReference>
<dbReference type="Proteomes" id="UP000320876">
    <property type="component" value="Unassembled WGS sequence"/>
</dbReference>
<feature type="transmembrane region" description="Helical" evidence="8">
    <location>
        <begin position="82"/>
        <end position="101"/>
    </location>
</feature>
<evidence type="ECO:0000313" key="11">
    <source>
        <dbReference type="Proteomes" id="UP000320876"/>
    </source>
</evidence>
<evidence type="ECO:0000256" key="5">
    <source>
        <dbReference type="ARBA" id="ARBA00022970"/>
    </source>
</evidence>
<evidence type="ECO:0000313" key="10">
    <source>
        <dbReference type="EMBL" id="TQJ05677.1"/>
    </source>
</evidence>
<dbReference type="InterPro" id="IPR010065">
    <property type="entry name" value="AA_ABC_transptr_permease_3TM"/>
</dbReference>
<keyword evidence="6 8" id="KW-1133">Transmembrane helix</keyword>
<evidence type="ECO:0000256" key="3">
    <source>
        <dbReference type="ARBA" id="ARBA00022475"/>
    </source>
</evidence>
<dbReference type="NCBIfam" id="TIGR01726">
    <property type="entry name" value="HEQRo_perm_3TM"/>
    <property type="match status" value="1"/>
</dbReference>
<evidence type="ECO:0000256" key="1">
    <source>
        <dbReference type="ARBA" id="ARBA00004651"/>
    </source>
</evidence>
<keyword evidence="11" id="KW-1185">Reference proteome</keyword>
<dbReference type="PANTHER" id="PTHR30614">
    <property type="entry name" value="MEMBRANE COMPONENT OF AMINO ACID ABC TRANSPORTER"/>
    <property type="match status" value="1"/>
</dbReference>
<dbReference type="InterPro" id="IPR043429">
    <property type="entry name" value="ArtM/GltK/GlnP/TcyL/YhdX-like"/>
</dbReference>
<comment type="caution">
    <text evidence="10">The sequence shown here is derived from an EMBL/GenBank/DDBJ whole genome shotgun (WGS) entry which is preliminary data.</text>
</comment>
<keyword evidence="2 8" id="KW-0813">Transport</keyword>
<proteinExistence type="inferred from homology"/>
<keyword evidence="3" id="KW-1003">Cell membrane</keyword>
<dbReference type="Gene3D" id="1.10.3720.10">
    <property type="entry name" value="MetI-like"/>
    <property type="match status" value="1"/>
</dbReference>
<dbReference type="PANTHER" id="PTHR30614:SF0">
    <property type="entry name" value="L-CYSTINE TRANSPORT SYSTEM PERMEASE PROTEIN TCYL"/>
    <property type="match status" value="1"/>
</dbReference>
<dbReference type="OrthoDB" id="9814902at2"/>
<keyword evidence="4 8" id="KW-0812">Transmembrane</keyword>
<dbReference type="RefSeq" id="WP_142001169.1">
    <property type="nucleotide sequence ID" value="NZ_VFML01000001.1"/>
</dbReference>
<feature type="domain" description="ABC transmembrane type-1" evidence="9">
    <location>
        <begin position="13"/>
        <end position="205"/>
    </location>
</feature>
<dbReference type="SUPFAM" id="SSF161098">
    <property type="entry name" value="MetI-like"/>
    <property type="match status" value="1"/>
</dbReference>
<protein>
    <submittedName>
        <fullName evidence="10">Polar amino acid transport system permease protein</fullName>
    </submittedName>
</protein>
<dbReference type="InterPro" id="IPR000515">
    <property type="entry name" value="MetI-like"/>
</dbReference>
<dbReference type="GO" id="GO:0006865">
    <property type="term" value="P:amino acid transport"/>
    <property type="evidence" value="ECO:0007669"/>
    <property type="project" value="UniProtKB-KW"/>
</dbReference>
<comment type="similarity">
    <text evidence="8">Belongs to the binding-protein-dependent transport system permease family.</text>
</comment>
<comment type="subcellular location">
    <subcellularLocation>
        <location evidence="1 8">Cell membrane</location>
        <topology evidence="1 8">Multi-pass membrane protein</topology>
    </subcellularLocation>
</comment>
<dbReference type="AlphaFoldDB" id="A0A542DRF7"/>